<reference evidence="3" key="2">
    <citation type="journal article" date="2018" name="Plant J.">
        <title>The Sorghum bicolor reference genome: improved assembly, gene annotations, a transcriptome atlas, and signatures of genome organization.</title>
        <authorList>
            <person name="McCormick R.F."/>
            <person name="Truong S.K."/>
            <person name="Sreedasyam A."/>
            <person name="Jenkins J."/>
            <person name="Shu S."/>
            <person name="Sims D."/>
            <person name="Kennedy M."/>
            <person name="Amirebrahimi M."/>
            <person name="Weers B.D."/>
            <person name="McKinley B."/>
            <person name="Mattison A."/>
            <person name="Morishige D.T."/>
            <person name="Grimwood J."/>
            <person name="Schmutz J."/>
            <person name="Mullet J.E."/>
        </authorList>
    </citation>
    <scope>NUCLEOTIDE SEQUENCE [LARGE SCALE GENOMIC DNA]</scope>
    <source>
        <strain evidence="3">cv. BTx623</strain>
    </source>
</reference>
<keyword evidence="3" id="KW-1185">Reference proteome</keyword>
<feature type="compositionally biased region" description="Basic and acidic residues" evidence="1">
    <location>
        <begin position="47"/>
        <end position="59"/>
    </location>
</feature>
<dbReference type="Gene3D" id="2.40.70.10">
    <property type="entry name" value="Acid Proteases"/>
    <property type="match status" value="1"/>
</dbReference>
<dbReference type="OMA" id="DLLPWIN"/>
<evidence type="ECO:0000313" key="3">
    <source>
        <dbReference type="Proteomes" id="UP000000768"/>
    </source>
</evidence>
<dbReference type="PANTHER" id="PTHR33067">
    <property type="entry name" value="RNA-DIRECTED DNA POLYMERASE-RELATED"/>
    <property type="match status" value="1"/>
</dbReference>
<dbReference type="EMBL" id="CM000766">
    <property type="protein sequence ID" value="OQU80198.1"/>
    <property type="molecule type" value="Genomic_DNA"/>
</dbReference>
<dbReference type="CDD" id="cd00303">
    <property type="entry name" value="retropepsin_like"/>
    <property type="match status" value="1"/>
</dbReference>
<dbReference type="InParanoid" id="A0A1Z5R8X7"/>
<dbReference type="PANTHER" id="PTHR33067:SF32">
    <property type="entry name" value="ASPARTIC PEPTIDASE DDI1-TYPE DOMAIN-CONTAINING PROTEIN"/>
    <property type="match status" value="1"/>
</dbReference>
<evidence type="ECO:0008006" key="4">
    <source>
        <dbReference type="Google" id="ProtNLM"/>
    </source>
</evidence>
<evidence type="ECO:0000313" key="2">
    <source>
        <dbReference type="EMBL" id="OQU80198.1"/>
    </source>
</evidence>
<proteinExistence type="predicted"/>
<sequence length="338" mass="37859">MVTYADLLPWINPEDSVELKLIKLAAALPVATNIEQVKNITTRGGKATRDPPYPKEKQRTSAPVQPAVIEEESPVEAEDLLQPPRTREMRKDFYNTNYLPFPIRNRGLQSDEQFGKFVEVIQKLYVNIPLLDAIQVPTYAKYIRDILNKKRPLPTTEVIKLTEGCSAVILNKPPKKKEDPGCPTIDCSIGNQHFNNALCDLGASVSVMPASVYKKLEHATLEPTSMCLQLADQSVRHPLGIAENIPVKIRDFLVPVDFVVLDMSPDSKVSIILGRPFLSTANAHIDVGKGEIKFNINGQEEHFTFKPRPERDSTVKEVHEEPLETPSPEEGNSEDYKN</sequence>
<feature type="region of interest" description="Disordered" evidence="1">
    <location>
        <begin position="41"/>
        <end position="65"/>
    </location>
</feature>
<dbReference type="InterPro" id="IPR021109">
    <property type="entry name" value="Peptidase_aspartic_dom_sf"/>
</dbReference>
<dbReference type="Gramene" id="OQU80198">
    <property type="protein sequence ID" value="OQU80198"/>
    <property type="gene ID" value="SORBI_3007G091301"/>
</dbReference>
<accession>A0A1Z5R8X7</accession>
<dbReference type="AlphaFoldDB" id="A0A1Z5R8X7"/>
<reference evidence="2 3" key="1">
    <citation type="journal article" date="2009" name="Nature">
        <title>The Sorghum bicolor genome and the diversification of grasses.</title>
        <authorList>
            <person name="Paterson A.H."/>
            <person name="Bowers J.E."/>
            <person name="Bruggmann R."/>
            <person name="Dubchak I."/>
            <person name="Grimwood J."/>
            <person name="Gundlach H."/>
            <person name="Haberer G."/>
            <person name="Hellsten U."/>
            <person name="Mitros T."/>
            <person name="Poliakov A."/>
            <person name="Schmutz J."/>
            <person name="Spannagl M."/>
            <person name="Tang H."/>
            <person name="Wang X."/>
            <person name="Wicker T."/>
            <person name="Bharti A.K."/>
            <person name="Chapman J."/>
            <person name="Feltus F.A."/>
            <person name="Gowik U."/>
            <person name="Grigoriev I.V."/>
            <person name="Lyons E."/>
            <person name="Maher C.A."/>
            <person name="Martis M."/>
            <person name="Narechania A."/>
            <person name="Otillar R.P."/>
            <person name="Penning B.W."/>
            <person name="Salamov A.A."/>
            <person name="Wang Y."/>
            <person name="Zhang L."/>
            <person name="Carpita N.C."/>
            <person name="Freeling M."/>
            <person name="Gingle A.R."/>
            <person name="Hash C.T."/>
            <person name="Keller B."/>
            <person name="Klein P."/>
            <person name="Kresovich S."/>
            <person name="McCann M.C."/>
            <person name="Ming R."/>
            <person name="Peterson D.G."/>
            <person name="Mehboob-ur-Rahman"/>
            <person name="Ware D."/>
            <person name="Westhoff P."/>
            <person name="Mayer K.F."/>
            <person name="Messing J."/>
            <person name="Rokhsar D.S."/>
        </authorList>
    </citation>
    <scope>NUCLEOTIDE SEQUENCE [LARGE SCALE GENOMIC DNA]</scope>
    <source>
        <strain evidence="3">cv. BTx623</strain>
    </source>
</reference>
<evidence type="ECO:0000256" key="1">
    <source>
        <dbReference type="SAM" id="MobiDB-lite"/>
    </source>
</evidence>
<organism evidence="2 3">
    <name type="scientific">Sorghum bicolor</name>
    <name type="common">Sorghum</name>
    <name type="synonym">Sorghum vulgare</name>
    <dbReference type="NCBI Taxonomy" id="4558"/>
    <lineage>
        <taxon>Eukaryota</taxon>
        <taxon>Viridiplantae</taxon>
        <taxon>Streptophyta</taxon>
        <taxon>Embryophyta</taxon>
        <taxon>Tracheophyta</taxon>
        <taxon>Spermatophyta</taxon>
        <taxon>Magnoliopsida</taxon>
        <taxon>Liliopsida</taxon>
        <taxon>Poales</taxon>
        <taxon>Poaceae</taxon>
        <taxon>PACMAD clade</taxon>
        <taxon>Panicoideae</taxon>
        <taxon>Andropogonodae</taxon>
        <taxon>Andropogoneae</taxon>
        <taxon>Sorghinae</taxon>
        <taxon>Sorghum</taxon>
    </lineage>
</organism>
<dbReference type="Proteomes" id="UP000000768">
    <property type="component" value="Chromosome 7"/>
</dbReference>
<dbReference type="SUPFAM" id="SSF50630">
    <property type="entry name" value="Acid proteases"/>
    <property type="match status" value="1"/>
</dbReference>
<gene>
    <name evidence="2" type="ORF">SORBI_3007G091301</name>
</gene>
<protein>
    <recommendedName>
        <fullName evidence="4">Aspartic peptidase DDI1-type domain-containing protein</fullName>
    </recommendedName>
</protein>
<name>A0A1Z5R8X7_SORBI</name>
<feature type="region of interest" description="Disordered" evidence="1">
    <location>
        <begin position="303"/>
        <end position="338"/>
    </location>
</feature>
<feature type="compositionally biased region" description="Basic and acidic residues" evidence="1">
    <location>
        <begin position="303"/>
        <end position="322"/>
    </location>
</feature>